<dbReference type="EMBL" id="CP083685">
    <property type="protein sequence ID" value="UYU91989.1"/>
    <property type="molecule type" value="Genomic_DNA"/>
</dbReference>
<accession>A0A412GDZ6</accession>
<dbReference type="SUPFAM" id="SSF53756">
    <property type="entry name" value="UDP-Glycosyltransferase/glycogen phosphorylase"/>
    <property type="match status" value="1"/>
</dbReference>
<evidence type="ECO:0000313" key="1">
    <source>
        <dbReference type="EMBL" id="KAB4448711.1"/>
    </source>
</evidence>
<sequence length="382" mass="43538">MKIAIIADNLGNNAPGLVFRNILTGLSKKIEFDIITSTLDYRAPKEHRGSVNYVPQKRIPSWRLRTFLFNIFGFYHTQKKWAKDIQGILNSKAYDVVVSLMSSAFYASVMAADIFVSHRKVKHICYCVDAVPAPFPWEKEGMYTSAMKRCVRKYMQKVNVLCMTNQEMLTYELGIIGNPNIKSVVLPNPSKETSLQKLPIEDITPSFVYAGKMYGVRNPDALLDGFKLFLKNHPLAKMIFVGSGNLDTYIKEHYADLLDSIEFISYTTDLAQIYKKCVALIDVNANFDNDVFLSSKVISYLPYNRLIISESGNGSPVRSMFKTSQTILHVHHRAEEFNNAMESCINNIGSIDYSEREEYLKRMDINAATDTFINQIYENNEN</sequence>
<dbReference type="Proteomes" id="UP001156218">
    <property type="component" value="Chromosome"/>
</dbReference>
<protein>
    <submittedName>
        <fullName evidence="1">Glycosyltransferase family 4 protein</fullName>
    </submittedName>
</protein>
<dbReference type="Proteomes" id="UP001162960">
    <property type="component" value="Chromosome"/>
</dbReference>
<gene>
    <name evidence="1" type="ORF">GAN93_21435</name>
    <name evidence="3" type="ORF">KQP59_13095</name>
    <name evidence="2" type="ORF">KQP68_10580</name>
    <name evidence="4" type="ORF">KQP74_04955</name>
</gene>
<evidence type="ECO:0000313" key="3">
    <source>
        <dbReference type="EMBL" id="UYU69251.1"/>
    </source>
</evidence>
<dbReference type="Proteomes" id="UP000460317">
    <property type="component" value="Unassembled WGS sequence"/>
</dbReference>
<dbReference type="EMBL" id="CP083681">
    <property type="protein sequence ID" value="UYU69251.1"/>
    <property type="molecule type" value="Genomic_DNA"/>
</dbReference>
<reference evidence="1 5" key="1">
    <citation type="journal article" date="2019" name="Nat. Med.">
        <title>A library of human gut bacterial isolates paired with longitudinal multiomics data enables mechanistic microbiome research.</title>
        <authorList>
            <person name="Poyet M."/>
            <person name="Groussin M."/>
            <person name="Gibbons S.M."/>
            <person name="Avila-Pacheco J."/>
            <person name="Jiang X."/>
            <person name="Kearney S.M."/>
            <person name="Perrotta A.R."/>
            <person name="Berdy B."/>
            <person name="Zhao S."/>
            <person name="Lieberman T.D."/>
            <person name="Swanson P.K."/>
            <person name="Smith M."/>
            <person name="Roesemann S."/>
            <person name="Alexander J.E."/>
            <person name="Rich S.A."/>
            <person name="Livny J."/>
            <person name="Vlamakis H."/>
            <person name="Clish C."/>
            <person name="Bullock K."/>
            <person name="Deik A."/>
            <person name="Scott J."/>
            <person name="Pierce K.A."/>
            <person name="Xavier R.J."/>
            <person name="Alm E.J."/>
        </authorList>
    </citation>
    <scope>NUCLEOTIDE SEQUENCE [LARGE SCALE GENOMIC DNA]</scope>
    <source>
        <strain evidence="1 5">BIOML-A165</strain>
    </source>
</reference>
<name>A0A412GDZ6_BACT4</name>
<keyword evidence="1" id="KW-0808">Transferase</keyword>
<organism evidence="1 5">
    <name type="scientific">Bacteroides thetaiotaomicron</name>
    <dbReference type="NCBI Taxonomy" id="818"/>
    <lineage>
        <taxon>Bacteria</taxon>
        <taxon>Pseudomonadati</taxon>
        <taxon>Bacteroidota</taxon>
        <taxon>Bacteroidia</taxon>
        <taxon>Bacteroidales</taxon>
        <taxon>Bacteroidaceae</taxon>
        <taxon>Bacteroides</taxon>
    </lineage>
</organism>
<evidence type="ECO:0000313" key="5">
    <source>
        <dbReference type="Proteomes" id="UP000460317"/>
    </source>
</evidence>
<dbReference type="RefSeq" id="WP_055229405.1">
    <property type="nucleotide sequence ID" value="NZ_CAXSMB010000027.1"/>
</dbReference>
<dbReference type="EMBL" id="CP083680">
    <property type="protein sequence ID" value="UYU68683.1"/>
    <property type="molecule type" value="Genomic_DNA"/>
</dbReference>
<evidence type="ECO:0000313" key="4">
    <source>
        <dbReference type="EMBL" id="UYU91989.1"/>
    </source>
</evidence>
<reference evidence="2 6" key="2">
    <citation type="submission" date="2021-06" db="EMBL/GenBank/DDBJ databases">
        <title>Interrogation of the integrated mobile genetic elements in gut-associated Bacteroides with a consensus prediction approach.</title>
        <authorList>
            <person name="Campbell D.E."/>
            <person name="Leigh J.R."/>
            <person name="Kim T."/>
            <person name="England W."/>
            <person name="Whitaker R.J."/>
            <person name="Degnan P.H."/>
        </authorList>
    </citation>
    <scope>NUCLEOTIDE SEQUENCE</scope>
    <source>
        <strain evidence="4">VPI-3443</strain>
        <strain evidence="3">VPI-BTDOT2</strain>
        <strain evidence="2 6">WAL8669</strain>
    </source>
</reference>
<evidence type="ECO:0000313" key="2">
    <source>
        <dbReference type="EMBL" id="UYU68683.1"/>
    </source>
</evidence>
<dbReference type="AlphaFoldDB" id="A0A412GDZ6"/>
<dbReference type="GO" id="GO:0016740">
    <property type="term" value="F:transferase activity"/>
    <property type="evidence" value="ECO:0007669"/>
    <property type="project" value="UniProtKB-KW"/>
</dbReference>
<evidence type="ECO:0000313" key="6">
    <source>
        <dbReference type="Proteomes" id="UP001156218"/>
    </source>
</evidence>
<dbReference type="EMBL" id="WCSB01000027">
    <property type="protein sequence ID" value="KAB4448711.1"/>
    <property type="molecule type" value="Genomic_DNA"/>
</dbReference>
<proteinExistence type="predicted"/>
<dbReference type="Proteomes" id="UP001156216">
    <property type="component" value="Chromosome"/>
</dbReference>
<dbReference type="Gene3D" id="3.40.50.2000">
    <property type="entry name" value="Glycogen Phosphorylase B"/>
    <property type="match status" value="2"/>
</dbReference>